<dbReference type="EMBL" id="CP003382">
    <property type="protein sequence ID" value="AFZ66100.1"/>
    <property type="molecule type" value="Genomic_DNA"/>
</dbReference>
<dbReference type="InterPro" id="IPR010982">
    <property type="entry name" value="Lambda_DNA-bd_dom_sf"/>
</dbReference>
<dbReference type="InterPro" id="IPR001387">
    <property type="entry name" value="Cro/C1-type_HTH"/>
</dbReference>
<dbReference type="SUPFAM" id="SSF47413">
    <property type="entry name" value="lambda repressor-like DNA-binding domains"/>
    <property type="match status" value="1"/>
</dbReference>
<dbReference type="CDD" id="cd00093">
    <property type="entry name" value="HTH_XRE"/>
    <property type="match status" value="1"/>
</dbReference>
<evidence type="ECO:0000259" key="1">
    <source>
        <dbReference type="PROSITE" id="PS50943"/>
    </source>
</evidence>
<dbReference type="STRING" id="937777.Deipe_0504"/>
<feature type="domain" description="HTH cro/C1-type" evidence="1">
    <location>
        <begin position="32"/>
        <end position="88"/>
    </location>
</feature>
<dbReference type="PROSITE" id="PS50943">
    <property type="entry name" value="HTH_CROC1"/>
    <property type="match status" value="1"/>
</dbReference>
<dbReference type="SMART" id="SM00530">
    <property type="entry name" value="HTH_XRE"/>
    <property type="match status" value="1"/>
</dbReference>
<accession>K9ZZE1</accession>
<dbReference type="OrthoDB" id="68108at2"/>
<gene>
    <name evidence="2" type="ordered locus">Deipe_0504</name>
</gene>
<sequence>MIPTLSPFPGIPMAEARDKDGVLDAREAGKFLRDRLQDKGWQIQQLAERTTVPDPDYLSNLLSGRINAAKSKHLKSIAQALDLNAEDIRYLNPNLVVDIAPPQGRKMLYPIPEALQDAIDRYSERAPDLLKPKWQQYLASMRFRGSRPQTAEDWYDIYRDFTRHGIEPEGN</sequence>
<dbReference type="Proteomes" id="UP000010467">
    <property type="component" value="Chromosome"/>
</dbReference>
<dbReference type="AlphaFoldDB" id="K9ZZE1"/>
<evidence type="ECO:0000313" key="3">
    <source>
        <dbReference type="Proteomes" id="UP000010467"/>
    </source>
</evidence>
<name>K9ZZE1_DEIPD</name>
<dbReference type="KEGG" id="dpd:Deipe_0504"/>
<keyword evidence="3" id="KW-1185">Reference proteome</keyword>
<dbReference type="HOGENOM" id="CLU_1560437_0_0_0"/>
<reference evidence="3" key="1">
    <citation type="submission" date="2012-03" db="EMBL/GenBank/DDBJ databases">
        <title>Complete sequence of chromosome of Deinococcus peraridilitoris DSM 19664.</title>
        <authorList>
            <person name="Lucas S."/>
            <person name="Copeland A."/>
            <person name="Lapidus A."/>
            <person name="Glavina del Rio T."/>
            <person name="Dalin E."/>
            <person name="Tice H."/>
            <person name="Bruce D."/>
            <person name="Goodwin L."/>
            <person name="Pitluck S."/>
            <person name="Peters L."/>
            <person name="Mikhailova N."/>
            <person name="Lu M."/>
            <person name="Kyrpides N."/>
            <person name="Mavromatis K."/>
            <person name="Ivanova N."/>
            <person name="Brettin T."/>
            <person name="Detter J.C."/>
            <person name="Han C."/>
            <person name="Larimer F."/>
            <person name="Land M."/>
            <person name="Hauser L."/>
            <person name="Markowitz V."/>
            <person name="Cheng J.-F."/>
            <person name="Hugenholtz P."/>
            <person name="Woyke T."/>
            <person name="Wu D."/>
            <person name="Pukall R."/>
            <person name="Steenblock K."/>
            <person name="Brambilla E."/>
            <person name="Klenk H.-P."/>
            <person name="Eisen J.A."/>
        </authorList>
    </citation>
    <scope>NUCLEOTIDE SEQUENCE [LARGE SCALE GENOMIC DNA]</scope>
    <source>
        <strain evidence="3">DSM 19664 / LMG 22246 / CIP 109416 / KR-200</strain>
    </source>
</reference>
<protein>
    <recommendedName>
        <fullName evidence="1">HTH cro/C1-type domain-containing protein</fullName>
    </recommendedName>
</protein>
<dbReference type="Gene3D" id="1.10.260.40">
    <property type="entry name" value="lambda repressor-like DNA-binding domains"/>
    <property type="match status" value="1"/>
</dbReference>
<evidence type="ECO:0000313" key="2">
    <source>
        <dbReference type="EMBL" id="AFZ66100.1"/>
    </source>
</evidence>
<proteinExistence type="predicted"/>
<organism evidence="2 3">
    <name type="scientific">Deinococcus peraridilitoris (strain DSM 19664 / LMG 22246 / CIP 109416 / KR-200)</name>
    <dbReference type="NCBI Taxonomy" id="937777"/>
    <lineage>
        <taxon>Bacteria</taxon>
        <taxon>Thermotogati</taxon>
        <taxon>Deinococcota</taxon>
        <taxon>Deinococci</taxon>
        <taxon>Deinococcales</taxon>
        <taxon>Deinococcaceae</taxon>
        <taxon>Deinococcus</taxon>
    </lineage>
</organism>
<dbReference type="PATRIC" id="fig|937777.3.peg.509"/>
<dbReference type="GO" id="GO:0003677">
    <property type="term" value="F:DNA binding"/>
    <property type="evidence" value="ECO:0007669"/>
    <property type="project" value="InterPro"/>
</dbReference>
<dbReference type="RefSeq" id="WP_015234410.1">
    <property type="nucleotide sequence ID" value="NC_019793.1"/>
</dbReference>